<name>A0A5S3WP51_9GAMM</name>
<proteinExistence type="predicted"/>
<evidence type="ECO:0000313" key="2">
    <source>
        <dbReference type="Proteomes" id="UP000310249"/>
    </source>
</evidence>
<reference evidence="2" key="2">
    <citation type="submission" date="2019-06" db="EMBL/GenBank/DDBJ databases">
        <title>Co-occurence of chitin degradation, pigmentation and bioactivity in marine Pseudoalteromonas.</title>
        <authorList>
            <person name="Sonnenschein E.C."/>
            <person name="Bech P.K."/>
        </authorList>
    </citation>
    <scope>NUCLEOTIDE SEQUENCE [LARGE SCALE GENOMIC DNA]</scope>
    <source>
        <strain evidence="2">S2676</strain>
    </source>
</reference>
<dbReference type="AlphaFoldDB" id="A0A5S3WP51"/>
<comment type="caution">
    <text evidence="1">The sequence shown here is derived from an EMBL/GenBank/DDBJ whole genome shotgun (WGS) entry which is preliminary data.</text>
</comment>
<organism evidence="1 2">
    <name type="scientific">Pseudoalteromonas rubra</name>
    <dbReference type="NCBI Taxonomy" id="43658"/>
    <lineage>
        <taxon>Bacteria</taxon>
        <taxon>Pseudomonadati</taxon>
        <taxon>Pseudomonadota</taxon>
        <taxon>Gammaproteobacteria</taxon>
        <taxon>Alteromonadales</taxon>
        <taxon>Pseudoalteromonadaceae</taxon>
        <taxon>Pseudoalteromonas</taxon>
    </lineage>
</organism>
<dbReference type="RefSeq" id="WP_138550378.1">
    <property type="nucleotide sequence ID" value="NZ_PNCH01000012.1"/>
</dbReference>
<dbReference type="EMBL" id="PNCI01000017">
    <property type="protein sequence ID" value="TMP29541.1"/>
    <property type="molecule type" value="Genomic_DNA"/>
</dbReference>
<gene>
    <name evidence="1" type="ORF">CWB99_07995</name>
</gene>
<protein>
    <submittedName>
        <fullName evidence="1">Uncharacterized protein</fullName>
    </submittedName>
</protein>
<reference evidence="1 2" key="1">
    <citation type="submission" date="2018-01" db="EMBL/GenBank/DDBJ databases">
        <authorList>
            <person name="Paulsen S."/>
            <person name="Gram L.K."/>
        </authorList>
    </citation>
    <scope>NUCLEOTIDE SEQUENCE [LARGE SCALE GENOMIC DNA]</scope>
    <source>
        <strain evidence="1 2">S2676</strain>
    </source>
</reference>
<sequence length="166" mass="19252">MMVDITDINELLARNEYNCYAYGQSVEWAADSKVNRYKGIWKKLDKSTDIELIDFALNLIETQAENESGQIKTYGLLELKAESLIDVLRNIGGIADCFVFLTKRSFDEEVLRANELFSGYLSDIDLFSQQEKTRKFELALYQDEFYIFPIYINGEAKFELVHGKRT</sequence>
<accession>A0A5S3WP51</accession>
<evidence type="ECO:0000313" key="1">
    <source>
        <dbReference type="EMBL" id="TMP29541.1"/>
    </source>
</evidence>
<dbReference type="Proteomes" id="UP000310249">
    <property type="component" value="Unassembled WGS sequence"/>
</dbReference>
<dbReference type="OrthoDB" id="9896957at2"/>